<dbReference type="AlphaFoldDB" id="F8DB08"/>
<keyword evidence="1" id="KW-0472">Membrane</keyword>
<evidence type="ECO:0000313" key="3">
    <source>
        <dbReference type="Proteomes" id="UP000006794"/>
    </source>
</evidence>
<protein>
    <recommendedName>
        <fullName evidence="4">DUF5518 domain-containing protein</fullName>
    </recommendedName>
</protein>
<evidence type="ECO:0008006" key="4">
    <source>
        <dbReference type="Google" id="ProtNLM"/>
    </source>
</evidence>
<reference evidence="2 3" key="1">
    <citation type="journal article" date="2012" name="Stand. Genomic Sci.">
        <title>Complete genome sequence of Halopiger xanaduensis type strain (SH-6(T)).</title>
        <authorList>
            <person name="Anderson I."/>
            <person name="Tindall B.J."/>
            <person name="Rohde M."/>
            <person name="Lucas S."/>
            <person name="Han J."/>
            <person name="Lapidus A."/>
            <person name="Cheng J.F."/>
            <person name="Goodwin L."/>
            <person name="Pitluck S."/>
            <person name="Peters L."/>
            <person name="Pati A."/>
            <person name="Mikhailova N."/>
            <person name="Pagani I."/>
            <person name="Teshima H."/>
            <person name="Han C."/>
            <person name="Tapia R."/>
            <person name="Land M."/>
            <person name="Woyke T."/>
            <person name="Klenk H.P."/>
            <person name="Kyrpides N."/>
            <person name="Ivanova N."/>
        </authorList>
    </citation>
    <scope>NUCLEOTIDE SEQUENCE [LARGE SCALE GENOMIC DNA]</scope>
    <source>
        <strain evidence="3">DSM 18323 / JCM 14033 / SH-6</strain>
    </source>
</reference>
<feature type="transmembrane region" description="Helical" evidence="1">
    <location>
        <begin position="73"/>
        <end position="92"/>
    </location>
</feature>
<sequence length="146" mass="15872">MFRLRYWRSLLADDSWRYALVGGLLALPFAARSYWRTGTTLELEAIFVAGLLVGYFFRGTADEVSRVGSRTGFVGALPVLLWMVSDVVYFLFETESSYTLFAPIVGGVLLVTIGSLFAALVGAIGARIGDWLSGKTGFDRATAAAQ</sequence>
<dbReference type="eggNOG" id="arCOG08994">
    <property type="taxonomic scope" value="Archaea"/>
</dbReference>
<feature type="transmembrane region" description="Helical" evidence="1">
    <location>
        <begin position="98"/>
        <end position="126"/>
    </location>
</feature>
<feature type="transmembrane region" description="Helical" evidence="1">
    <location>
        <begin position="16"/>
        <end position="35"/>
    </location>
</feature>
<gene>
    <name evidence="2" type="ordered locus">Halxa_3646</name>
</gene>
<dbReference type="KEGG" id="hxa:Halxa_3646"/>
<organism evidence="2 3">
    <name type="scientific">Halopiger xanaduensis (strain DSM 18323 / JCM 14033 / SH-6)</name>
    <dbReference type="NCBI Taxonomy" id="797210"/>
    <lineage>
        <taxon>Archaea</taxon>
        <taxon>Methanobacteriati</taxon>
        <taxon>Methanobacteriota</taxon>
        <taxon>Stenosarchaea group</taxon>
        <taxon>Halobacteria</taxon>
        <taxon>Halobacteriales</taxon>
        <taxon>Natrialbaceae</taxon>
        <taxon>Halopiger</taxon>
    </lineage>
</organism>
<dbReference type="HOGENOM" id="CLU_1773157_0_0_2"/>
<accession>F8DB08</accession>
<keyword evidence="1" id="KW-1133">Transmembrane helix</keyword>
<feature type="transmembrane region" description="Helical" evidence="1">
    <location>
        <begin position="41"/>
        <end position="61"/>
    </location>
</feature>
<proteinExistence type="predicted"/>
<keyword evidence="1" id="KW-0812">Transmembrane</keyword>
<keyword evidence="3" id="KW-1185">Reference proteome</keyword>
<name>F8DB08_HALXS</name>
<dbReference type="RefSeq" id="WP_013881142.1">
    <property type="nucleotide sequence ID" value="NC_015666.1"/>
</dbReference>
<dbReference type="Proteomes" id="UP000006794">
    <property type="component" value="Chromosome"/>
</dbReference>
<dbReference type="InterPro" id="IPR040493">
    <property type="entry name" value="DUF5518"/>
</dbReference>
<dbReference type="OrthoDB" id="177437at2157"/>
<evidence type="ECO:0000313" key="2">
    <source>
        <dbReference type="EMBL" id="AEH38254.1"/>
    </source>
</evidence>
<dbReference type="EMBL" id="CP002839">
    <property type="protein sequence ID" value="AEH38254.1"/>
    <property type="molecule type" value="Genomic_DNA"/>
</dbReference>
<dbReference type="GeneID" id="10798591"/>
<dbReference type="Pfam" id="PF17647">
    <property type="entry name" value="DUF5518"/>
    <property type="match status" value="1"/>
</dbReference>
<evidence type="ECO:0000256" key="1">
    <source>
        <dbReference type="SAM" id="Phobius"/>
    </source>
</evidence>